<comment type="pathway">
    <text evidence="1">Lipid metabolism; fatty acid biosynthesis.</text>
</comment>
<name>A0A7X1ZCW4_9PROT</name>
<gene>
    <name evidence="6" type="ORF">GHC57_04070</name>
</gene>
<sequence length="412" mass="41897">MTSARPEAGAPLAVTGLGAACGLGHGTAALLEGLLAGRDVFGVLARPGRQAPDGSSRFLGVEMPDPPSVLPPRLARTVGLPGLAAAAVVAEAWHEAGLDAVAPERVGLVVGGSNLMGRDQVLAARRYGDRPAYVPPRHAHAVLDTDLCGVLCAAFPVRGFAHTVGAASASGAVAVLEAAAAVRAGRVDACIAVGALQDPSWLDLQALTALGAMGSSRFADAPGRACRPMDADHDGFLYGEASAALVVQRAEEATAAPCGLILGGAEVVDGQRGPEPDTAAQVRAARLALEAAGLTAADIDTVNGHATGTPRGDWAELETYRTLGLRHARINATKSVIGHGLAAAGAIEIAAVLLQMRAGRLHPTRNLDTPLDADFRWVRGEAADHAIRRALKLSFGFGGINTALVLGAPDHA</sequence>
<dbReference type="Gene3D" id="3.40.47.10">
    <property type="match status" value="2"/>
</dbReference>
<dbReference type="SMART" id="SM00825">
    <property type="entry name" value="PKS_KS"/>
    <property type="match status" value="1"/>
</dbReference>
<evidence type="ECO:0000259" key="5">
    <source>
        <dbReference type="PROSITE" id="PS52004"/>
    </source>
</evidence>
<dbReference type="InterPro" id="IPR014031">
    <property type="entry name" value="Ketoacyl_synth_C"/>
</dbReference>
<dbReference type="InterPro" id="IPR014030">
    <property type="entry name" value="Ketoacyl_synth_N"/>
</dbReference>
<dbReference type="NCBIfam" id="NF005490">
    <property type="entry name" value="PRK07103.1"/>
    <property type="match status" value="1"/>
</dbReference>
<evidence type="ECO:0000313" key="6">
    <source>
        <dbReference type="EMBL" id="MQX35689.1"/>
    </source>
</evidence>
<dbReference type="Proteomes" id="UP000434582">
    <property type="component" value="Unassembled WGS sequence"/>
</dbReference>
<organism evidence="6 7">
    <name type="scientific">Roseospira navarrensis</name>
    <dbReference type="NCBI Taxonomy" id="140058"/>
    <lineage>
        <taxon>Bacteria</taxon>
        <taxon>Pseudomonadati</taxon>
        <taxon>Pseudomonadota</taxon>
        <taxon>Alphaproteobacteria</taxon>
        <taxon>Rhodospirillales</taxon>
        <taxon>Rhodospirillaceae</taxon>
        <taxon>Roseospira</taxon>
    </lineage>
</organism>
<dbReference type="GO" id="GO:0004315">
    <property type="term" value="F:3-oxoacyl-[acyl-carrier-protein] synthase activity"/>
    <property type="evidence" value="ECO:0007669"/>
    <property type="project" value="TreeGrafter"/>
</dbReference>
<evidence type="ECO:0000313" key="7">
    <source>
        <dbReference type="Proteomes" id="UP000434582"/>
    </source>
</evidence>
<dbReference type="OrthoDB" id="9808669at2"/>
<dbReference type="SUPFAM" id="SSF53901">
    <property type="entry name" value="Thiolase-like"/>
    <property type="match status" value="2"/>
</dbReference>
<dbReference type="Pfam" id="PF02801">
    <property type="entry name" value="Ketoacyl-synt_C"/>
    <property type="match status" value="1"/>
</dbReference>
<accession>A0A7X1ZCW4</accession>
<proteinExistence type="inferred from homology"/>
<dbReference type="PANTHER" id="PTHR11712">
    <property type="entry name" value="POLYKETIDE SYNTHASE-RELATED"/>
    <property type="match status" value="1"/>
</dbReference>
<evidence type="ECO:0000256" key="2">
    <source>
        <dbReference type="ARBA" id="ARBA00008467"/>
    </source>
</evidence>
<dbReference type="InterPro" id="IPR000794">
    <property type="entry name" value="Beta-ketoacyl_synthase"/>
</dbReference>
<evidence type="ECO:0000256" key="4">
    <source>
        <dbReference type="RuleBase" id="RU003694"/>
    </source>
</evidence>
<keyword evidence="7" id="KW-1185">Reference proteome</keyword>
<reference evidence="6 7" key="1">
    <citation type="submission" date="2019-10" db="EMBL/GenBank/DDBJ databases">
        <title>Draft whole-genome sequence of the purple nonsulfur photosynthetic bacterium Roseospira navarrensis DSM 15114.</title>
        <authorList>
            <person name="Kyndt J.A."/>
            <person name="Meyer T.E."/>
        </authorList>
    </citation>
    <scope>NUCLEOTIDE SEQUENCE [LARGE SCALE GENOMIC DNA]</scope>
    <source>
        <strain evidence="6 7">DSM 15114</strain>
    </source>
</reference>
<dbReference type="InterPro" id="IPR016039">
    <property type="entry name" value="Thiolase-like"/>
</dbReference>
<comment type="similarity">
    <text evidence="2 4">Belongs to the thiolase-like superfamily. Beta-ketoacyl-ACP synthases family.</text>
</comment>
<dbReference type="RefSeq" id="WP_153341442.1">
    <property type="nucleotide sequence ID" value="NZ_WIVE01000007.1"/>
</dbReference>
<feature type="domain" description="Ketosynthase family 3 (KS3)" evidence="5">
    <location>
        <begin position="9"/>
        <end position="408"/>
    </location>
</feature>
<dbReference type="PANTHER" id="PTHR11712:SF336">
    <property type="entry name" value="3-OXOACYL-[ACYL-CARRIER-PROTEIN] SYNTHASE, MITOCHONDRIAL"/>
    <property type="match status" value="1"/>
</dbReference>
<evidence type="ECO:0000256" key="1">
    <source>
        <dbReference type="ARBA" id="ARBA00005194"/>
    </source>
</evidence>
<dbReference type="Pfam" id="PF00109">
    <property type="entry name" value="ketoacyl-synt"/>
    <property type="match status" value="1"/>
</dbReference>
<keyword evidence="3 4" id="KW-0808">Transferase</keyword>
<comment type="caution">
    <text evidence="6">The sequence shown here is derived from an EMBL/GenBank/DDBJ whole genome shotgun (WGS) entry which is preliminary data.</text>
</comment>
<protein>
    <submittedName>
        <fullName evidence="6">Polyketide beta-ketoacyl:ACP synthase</fullName>
    </submittedName>
</protein>
<dbReference type="PROSITE" id="PS51257">
    <property type="entry name" value="PROKAR_LIPOPROTEIN"/>
    <property type="match status" value="1"/>
</dbReference>
<dbReference type="EMBL" id="WIVE01000007">
    <property type="protein sequence ID" value="MQX35689.1"/>
    <property type="molecule type" value="Genomic_DNA"/>
</dbReference>
<dbReference type="AlphaFoldDB" id="A0A7X1ZCW4"/>
<dbReference type="GO" id="GO:0006633">
    <property type="term" value="P:fatty acid biosynthetic process"/>
    <property type="evidence" value="ECO:0007669"/>
    <property type="project" value="TreeGrafter"/>
</dbReference>
<dbReference type="GO" id="GO:0005829">
    <property type="term" value="C:cytosol"/>
    <property type="evidence" value="ECO:0007669"/>
    <property type="project" value="TreeGrafter"/>
</dbReference>
<evidence type="ECO:0000256" key="3">
    <source>
        <dbReference type="ARBA" id="ARBA00022679"/>
    </source>
</evidence>
<dbReference type="PROSITE" id="PS52004">
    <property type="entry name" value="KS3_2"/>
    <property type="match status" value="1"/>
</dbReference>
<dbReference type="InterPro" id="IPR020841">
    <property type="entry name" value="PKS_Beta-ketoAc_synthase_dom"/>
</dbReference>